<feature type="domain" description="LysM" evidence="2">
    <location>
        <begin position="83"/>
        <end position="133"/>
    </location>
</feature>
<evidence type="ECO:0000256" key="1">
    <source>
        <dbReference type="SAM" id="Phobius"/>
    </source>
</evidence>
<evidence type="ECO:0000259" key="2">
    <source>
        <dbReference type="PROSITE" id="PS51782"/>
    </source>
</evidence>
<dbReference type="CDD" id="cd00118">
    <property type="entry name" value="LysM"/>
    <property type="match status" value="1"/>
</dbReference>
<evidence type="ECO:0000313" key="3">
    <source>
        <dbReference type="EMBL" id="MBB6049171.1"/>
    </source>
</evidence>
<dbReference type="InterPro" id="IPR036779">
    <property type="entry name" value="LysM_dom_sf"/>
</dbReference>
<dbReference type="Pfam" id="PF01476">
    <property type="entry name" value="LysM"/>
    <property type="match status" value="1"/>
</dbReference>
<protein>
    <submittedName>
        <fullName evidence="3">Putative Zn-dependent protease</fullName>
    </submittedName>
</protein>
<keyword evidence="1" id="KW-0812">Transmembrane</keyword>
<evidence type="ECO:0000313" key="4">
    <source>
        <dbReference type="Proteomes" id="UP000520814"/>
    </source>
</evidence>
<sequence length="136" mass="14832">MVWESGNGGNFWTDEEKKIRLYARQRVFAAQQRRNKQLKRRLLWVGLTVAGVALAATVARSAAPVGERTHNRVAAVPEPAQTQVVTVAPGDSLWSIARRYSQPGTSTMDNIAVISTLNGNLSGQLEPGQRLVVPTP</sequence>
<keyword evidence="3" id="KW-0645">Protease</keyword>
<keyword evidence="3" id="KW-0378">Hydrolase</keyword>
<proteinExistence type="predicted"/>
<dbReference type="EMBL" id="JACHGW010000001">
    <property type="protein sequence ID" value="MBB6049171.1"/>
    <property type="molecule type" value="Genomic_DNA"/>
</dbReference>
<accession>A0A7W9W5L4</accession>
<dbReference type="Gene3D" id="3.10.350.10">
    <property type="entry name" value="LysM domain"/>
    <property type="match status" value="1"/>
</dbReference>
<dbReference type="GO" id="GO:0008233">
    <property type="term" value="F:peptidase activity"/>
    <property type="evidence" value="ECO:0007669"/>
    <property type="project" value="UniProtKB-KW"/>
</dbReference>
<keyword evidence="4" id="KW-1185">Reference proteome</keyword>
<dbReference type="AlphaFoldDB" id="A0A7W9W5L4"/>
<gene>
    <name evidence="3" type="ORF">HNQ39_000933</name>
</gene>
<dbReference type="SMART" id="SM00257">
    <property type="entry name" value="LysM"/>
    <property type="match status" value="1"/>
</dbReference>
<feature type="transmembrane region" description="Helical" evidence="1">
    <location>
        <begin position="42"/>
        <end position="63"/>
    </location>
</feature>
<dbReference type="PROSITE" id="PS51782">
    <property type="entry name" value="LYSM"/>
    <property type="match status" value="1"/>
</dbReference>
<reference evidence="3 4" key="1">
    <citation type="submission" date="2020-08" db="EMBL/GenBank/DDBJ databases">
        <title>Genomic Encyclopedia of Type Strains, Phase IV (KMG-IV): sequencing the most valuable type-strain genomes for metagenomic binning, comparative biology and taxonomic classification.</title>
        <authorList>
            <person name="Goeker M."/>
        </authorList>
    </citation>
    <scope>NUCLEOTIDE SEQUENCE [LARGE SCALE GENOMIC DNA]</scope>
    <source>
        <strain evidence="3 4">DSM 23562</strain>
    </source>
</reference>
<comment type="caution">
    <text evidence="3">The sequence shown here is derived from an EMBL/GenBank/DDBJ whole genome shotgun (WGS) entry which is preliminary data.</text>
</comment>
<dbReference type="GO" id="GO:0006508">
    <property type="term" value="P:proteolysis"/>
    <property type="evidence" value="ECO:0007669"/>
    <property type="project" value="UniProtKB-KW"/>
</dbReference>
<dbReference type="Proteomes" id="UP000520814">
    <property type="component" value="Unassembled WGS sequence"/>
</dbReference>
<dbReference type="RefSeq" id="WP_184192787.1">
    <property type="nucleotide sequence ID" value="NZ_JACHGW010000001.1"/>
</dbReference>
<keyword evidence="1" id="KW-0472">Membrane</keyword>
<organism evidence="3 4">
    <name type="scientific">Armatimonas rosea</name>
    <dbReference type="NCBI Taxonomy" id="685828"/>
    <lineage>
        <taxon>Bacteria</taxon>
        <taxon>Bacillati</taxon>
        <taxon>Armatimonadota</taxon>
        <taxon>Armatimonadia</taxon>
        <taxon>Armatimonadales</taxon>
        <taxon>Armatimonadaceae</taxon>
        <taxon>Armatimonas</taxon>
    </lineage>
</organism>
<keyword evidence="1" id="KW-1133">Transmembrane helix</keyword>
<dbReference type="SUPFAM" id="SSF54106">
    <property type="entry name" value="LysM domain"/>
    <property type="match status" value="1"/>
</dbReference>
<name>A0A7W9W5L4_ARMRO</name>
<dbReference type="InterPro" id="IPR018392">
    <property type="entry name" value="LysM"/>
</dbReference>